<protein>
    <submittedName>
        <fullName evidence="2">(wild Malaysian banana) hypothetical protein</fullName>
    </submittedName>
</protein>
<feature type="chain" id="PRO_5033611000" evidence="1">
    <location>
        <begin position="16"/>
        <end position="70"/>
    </location>
</feature>
<feature type="signal peptide" evidence="1">
    <location>
        <begin position="1"/>
        <end position="15"/>
    </location>
</feature>
<evidence type="ECO:0000313" key="4">
    <source>
        <dbReference type="Proteomes" id="UP000012960"/>
    </source>
</evidence>
<reference evidence="3" key="2">
    <citation type="submission" date="2021-05" db="UniProtKB">
        <authorList>
            <consortium name="EnsemblPlants"/>
        </authorList>
    </citation>
    <scope>IDENTIFICATION</scope>
    <source>
        <strain evidence="3">subsp. malaccensis</strain>
    </source>
</reference>
<dbReference type="InParanoid" id="A0A804HP29"/>
<evidence type="ECO:0000313" key="3">
    <source>
        <dbReference type="EnsemblPlants" id="Ma01_p01300.1"/>
    </source>
</evidence>
<keyword evidence="4" id="KW-1185">Reference proteome</keyword>
<accession>A0A804HP29</accession>
<dbReference type="AlphaFoldDB" id="A0A804HP29"/>
<dbReference type="Gramene" id="Ma01_t01300.1">
    <property type="protein sequence ID" value="Ma01_p01300.1"/>
    <property type="gene ID" value="Ma01_g01300"/>
</dbReference>
<evidence type="ECO:0000313" key="2">
    <source>
        <dbReference type="EMBL" id="CAG1858226.1"/>
    </source>
</evidence>
<sequence>MHCTFTACICPACLTNIHLICIRFLCSTKKYLFIEIARSSGGFFNKILFLNGEEITQLKQMKISILLSLD</sequence>
<gene>
    <name evidence="2" type="ORF">GSMUA_285210.1</name>
</gene>
<keyword evidence="1" id="KW-0732">Signal</keyword>
<reference evidence="2" key="1">
    <citation type="submission" date="2021-03" db="EMBL/GenBank/DDBJ databases">
        <authorList>
            <consortium name="Genoscope - CEA"/>
            <person name="William W."/>
        </authorList>
    </citation>
    <scope>NUCLEOTIDE SEQUENCE</scope>
    <source>
        <strain evidence="2">Doubled-haploid Pahang</strain>
    </source>
</reference>
<dbReference type="EMBL" id="HG996466">
    <property type="protein sequence ID" value="CAG1858226.1"/>
    <property type="molecule type" value="Genomic_DNA"/>
</dbReference>
<dbReference type="Proteomes" id="UP000012960">
    <property type="component" value="Unplaced"/>
</dbReference>
<dbReference type="EnsemblPlants" id="Ma01_t01300.1">
    <property type="protein sequence ID" value="Ma01_p01300.1"/>
    <property type="gene ID" value="Ma01_g01300"/>
</dbReference>
<name>A0A804HP29_MUSAM</name>
<evidence type="ECO:0000256" key="1">
    <source>
        <dbReference type="SAM" id="SignalP"/>
    </source>
</evidence>
<proteinExistence type="predicted"/>
<organism evidence="3 4">
    <name type="scientific">Musa acuminata subsp. malaccensis</name>
    <name type="common">Wild banana</name>
    <name type="synonym">Musa malaccensis</name>
    <dbReference type="NCBI Taxonomy" id="214687"/>
    <lineage>
        <taxon>Eukaryota</taxon>
        <taxon>Viridiplantae</taxon>
        <taxon>Streptophyta</taxon>
        <taxon>Embryophyta</taxon>
        <taxon>Tracheophyta</taxon>
        <taxon>Spermatophyta</taxon>
        <taxon>Magnoliopsida</taxon>
        <taxon>Liliopsida</taxon>
        <taxon>Zingiberales</taxon>
        <taxon>Musaceae</taxon>
        <taxon>Musa</taxon>
    </lineage>
</organism>